<protein>
    <submittedName>
        <fullName evidence="4">ABC transporter substrate-binding protein</fullName>
    </submittedName>
</protein>
<dbReference type="GO" id="GO:0015833">
    <property type="term" value="P:peptide transport"/>
    <property type="evidence" value="ECO:0007669"/>
    <property type="project" value="TreeGrafter"/>
</dbReference>
<accession>A0AA41YNX9</accession>
<dbReference type="Pfam" id="PF00496">
    <property type="entry name" value="SBP_bac_5"/>
    <property type="match status" value="1"/>
</dbReference>
<dbReference type="CDD" id="cd00995">
    <property type="entry name" value="PBP2_NikA_DppA_OppA_like"/>
    <property type="match status" value="1"/>
</dbReference>
<evidence type="ECO:0000313" key="5">
    <source>
        <dbReference type="Proteomes" id="UP001165679"/>
    </source>
</evidence>
<dbReference type="GO" id="GO:0043190">
    <property type="term" value="C:ATP-binding cassette (ABC) transporter complex"/>
    <property type="evidence" value="ECO:0007669"/>
    <property type="project" value="InterPro"/>
</dbReference>
<dbReference type="Gene3D" id="3.40.190.10">
    <property type="entry name" value="Periplasmic binding protein-like II"/>
    <property type="match status" value="1"/>
</dbReference>
<evidence type="ECO:0000259" key="3">
    <source>
        <dbReference type="Pfam" id="PF00496"/>
    </source>
</evidence>
<organism evidence="4 5">
    <name type="scientific">Limobrevibacterium gyesilva</name>
    <dbReference type="NCBI Taxonomy" id="2991712"/>
    <lineage>
        <taxon>Bacteria</taxon>
        <taxon>Pseudomonadati</taxon>
        <taxon>Pseudomonadota</taxon>
        <taxon>Alphaproteobacteria</taxon>
        <taxon>Acetobacterales</taxon>
        <taxon>Acetobacteraceae</taxon>
        <taxon>Limobrevibacterium</taxon>
    </lineage>
</organism>
<evidence type="ECO:0000256" key="1">
    <source>
        <dbReference type="ARBA" id="ARBA00004418"/>
    </source>
</evidence>
<dbReference type="PROSITE" id="PS51318">
    <property type="entry name" value="TAT"/>
    <property type="match status" value="1"/>
</dbReference>
<reference evidence="4" key="1">
    <citation type="submission" date="2022-09" db="EMBL/GenBank/DDBJ databases">
        <title>Rhodovastum sp. nov. RN2-1 isolated from soil in Seongnam, South Korea.</title>
        <authorList>
            <person name="Le N.T."/>
        </authorList>
    </citation>
    <scope>NUCLEOTIDE SEQUENCE</scope>
    <source>
        <strain evidence="4">RN2-1</strain>
    </source>
</reference>
<comment type="subcellular location">
    <subcellularLocation>
        <location evidence="1">Periplasm</location>
    </subcellularLocation>
</comment>
<proteinExistence type="inferred from homology"/>
<sequence length="534" mass="58132">MSDSKSVAPAFAAGLPASEHDLARRSLLRLALAGVAVGASPLAFAQSGGATPRRGGRLTIGADADPIGLDPNTLAAFSSYDFTSLMYSGLLRWNADMKVEPDLATGYEQPDDTTYVFRLRSGVTFHNGQAFDAEDVKYTFDRILNPATASPSATIFSSIKSVTVIDPATVRFELKAPNAAFLSYMATNPLGVIVPRGVGELNTKPVGTGPFVFESYQPNQQFTLKANPDYYEKGQPYLDSVVFRFFKDQASLTSALRSKAIDMTWFKDPKVSAQIVRTSPDLVSAPGKTTRTFPVWMNMKAKPLDDVRVRRALSLATDRQACLQTVLGGSGKVAAMIPESHVGGYDGAGEMPYYKTDVAAAKKLLAEAGYPNGIDLGDYNVVAANPLDVSCAQILQQQWAEAGIKVAIKPMETAPLLAMWVKGEYPTLLSVALSWSPDPDAIVSRMTSTNQYGKSMGMADAQLDAMIAEARTLLDPAKRAAGYMQIQRRITDQAYVLDIYQYPLRWEAWWSYAKGYVPLAANIRSFVRTTWIDK</sequence>
<keyword evidence="5" id="KW-1185">Reference proteome</keyword>
<dbReference type="PIRSF" id="PIRSF002741">
    <property type="entry name" value="MppA"/>
    <property type="match status" value="1"/>
</dbReference>
<dbReference type="InterPro" id="IPR030678">
    <property type="entry name" value="Peptide/Ni-bd"/>
</dbReference>
<reference evidence="4" key="2">
    <citation type="submission" date="2022-10" db="EMBL/GenBank/DDBJ databases">
        <authorList>
            <person name="Trinh H.N."/>
        </authorList>
    </citation>
    <scope>NUCLEOTIDE SEQUENCE</scope>
    <source>
        <strain evidence="4">RN2-1</strain>
    </source>
</reference>
<evidence type="ECO:0000313" key="4">
    <source>
        <dbReference type="EMBL" id="MCW3473978.1"/>
    </source>
</evidence>
<gene>
    <name evidence="4" type="ORF">OL599_05255</name>
</gene>
<dbReference type="Gene3D" id="3.10.105.10">
    <property type="entry name" value="Dipeptide-binding Protein, Domain 3"/>
    <property type="match status" value="1"/>
</dbReference>
<dbReference type="EMBL" id="JAPDNT010000002">
    <property type="protein sequence ID" value="MCW3473978.1"/>
    <property type="molecule type" value="Genomic_DNA"/>
</dbReference>
<evidence type="ECO:0000256" key="2">
    <source>
        <dbReference type="ARBA" id="ARBA00005695"/>
    </source>
</evidence>
<dbReference type="InterPro" id="IPR000914">
    <property type="entry name" value="SBP_5_dom"/>
</dbReference>
<dbReference type="GO" id="GO:0030288">
    <property type="term" value="C:outer membrane-bounded periplasmic space"/>
    <property type="evidence" value="ECO:0007669"/>
    <property type="project" value="UniProtKB-ARBA"/>
</dbReference>
<dbReference type="PANTHER" id="PTHR30290">
    <property type="entry name" value="PERIPLASMIC BINDING COMPONENT OF ABC TRANSPORTER"/>
    <property type="match status" value="1"/>
</dbReference>
<dbReference type="Proteomes" id="UP001165679">
    <property type="component" value="Unassembled WGS sequence"/>
</dbReference>
<dbReference type="GO" id="GO:1904680">
    <property type="term" value="F:peptide transmembrane transporter activity"/>
    <property type="evidence" value="ECO:0007669"/>
    <property type="project" value="TreeGrafter"/>
</dbReference>
<dbReference type="SUPFAM" id="SSF53850">
    <property type="entry name" value="Periplasmic binding protein-like II"/>
    <property type="match status" value="1"/>
</dbReference>
<dbReference type="RefSeq" id="WP_264712599.1">
    <property type="nucleotide sequence ID" value="NZ_JAPDNT010000002.1"/>
</dbReference>
<dbReference type="InterPro" id="IPR006311">
    <property type="entry name" value="TAT_signal"/>
</dbReference>
<dbReference type="AlphaFoldDB" id="A0AA41YNX9"/>
<feature type="domain" description="Solute-binding protein family 5" evidence="3">
    <location>
        <begin position="98"/>
        <end position="452"/>
    </location>
</feature>
<comment type="caution">
    <text evidence="4">The sequence shown here is derived from an EMBL/GenBank/DDBJ whole genome shotgun (WGS) entry which is preliminary data.</text>
</comment>
<comment type="similarity">
    <text evidence="2">Belongs to the bacterial solute-binding protein 5 family.</text>
</comment>
<name>A0AA41YNX9_9PROT</name>
<dbReference type="InterPro" id="IPR039424">
    <property type="entry name" value="SBP_5"/>
</dbReference>